<protein>
    <submittedName>
        <fullName evidence="4">Ig-like domain-containing protein</fullName>
    </submittedName>
</protein>
<keyword evidence="3" id="KW-1185">Reference proteome</keyword>
<dbReference type="AlphaFoldDB" id="A0A0R3Q2P3"/>
<name>A0A0R3Q2P3_ANGCS</name>
<gene>
    <name evidence="2" type="ORF">ACOC_LOCUS13342</name>
</gene>
<evidence type="ECO:0000313" key="4">
    <source>
        <dbReference type="WBParaSite" id="ACOC_0001334101-mRNA-1"/>
    </source>
</evidence>
<dbReference type="Proteomes" id="UP000267027">
    <property type="component" value="Unassembled WGS sequence"/>
</dbReference>
<feature type="compositionally biased region" description="Basic and acidic residues" evidence="1">
    <location>
        <begin position="100"/>
        <end position="115"/>
    </location>
</feature>
<evidence type="ECO:0000313" key="2">
    <source>
        <dbReference type="EMBL" id="VDM64927.1"/>
    </source>
</evidence>
<feature type="region of interest" description="Disordered" evidence="1">
    <location>
        <begin position="92"/>
        <end position="115"/>
    </location>
</feature>
<feature type="region of interest" description="Disordered" evidence="1">
    <location>
        <begin position="45"/>
        <end position="65"/>
    </location>
</feature>
<accession>A0A0R3Q2P3</accession>
<feature type="compositionally biased region" description="Polar residues" evidence="1">
    <location>
        <begin position="51"/>
        <end position="63"/>
    </location>
</feature>
<dbReference type="WBParaSite" id="ACOC_0001334101-mRNA-1">
    <property type="protein sequence ID" value="ACOC_0001334101-mRNA-1"/>
    <property type="gene ID" value="ACOC_0001334101"/>
</dbReference>
<organism evidence="4">
    <name type="scientific">Angiostrongylus costaricensis</name>
    <name type="common">Nematode worm</name>
    <dbReference type="NCBI Taxonomy" id="334426"/>
    <lineage>
        <taxon>Eukaryota</taxon>
        <taxon>Metazoa</taxon>
        <taxon>Ecdysozoa</taxon>
        <taxon>Nematoda</taxon>
        <taxon>Chromadorea</taxon>
        <taxon>Rhabditida</taxon>
        <taxon>Rhabditina</taxon>
        <taxon>Rhabditomorpha</taxon>
        <taxon>Strongyloidea</taxon>
        <taxon>Metastrongylidae</taxon>
        <taxon>Angiostrongylus</taxon>
    </lineage>
</organism>
<evidence type="ECO:0000313" key="3">
    <source>
        <dbReference type="Proteomes" id="UP000267027"/>
    </source>
</evidence>
<proteinExistence type="predicted"/>
<sequence length="181" mass="20485">MARIIDLKQTETGAIREAQLKLPSGRIIRRLINLLILLELEGSPAEKRSGTNDATESPTSNLHSAVGIPDQRYNLRPRSRDNNVLTIGQRCCSPQVEEDHDPKKHSEENGQEERESLCHHYNLQSEKFTQRTTSVTALPIPIEVGDYREFSIHIANTVQGSMGIAWLQRRARPLRPYPVQA</sequence>
<reference evidence="4" key="1">
    <citation type="submission" date="2017-02" db="UniProtKB">
        <authorList>
            <consortium name="WormBaseParasite"/>
        </authorList>
    </citation>
    <scope>IDENTIFICATION</scope>
</reference>
<dbReference type="EMBL" id="UYYA01005867">
    <property type="protein sequence ID" value="VDM64927.1"/>
    <property type="molecule type" value="Genomic_DNA"/>
</dbReference>
<evidence type="ECO:0000256" key="1">
    <source>
        <dbReference type="SAM" id="MobiDB-lite"/>
    </source>
</evidence>
<reference evidence="2 3" key="2">
    <citation type="submission" date="2018-11" db="EMBL/GenBank/DDBJ databases">
        <authorList>
            <consortium name="Pathogen Informatics"/>
        </authorList>
    </citation>
    <scope>NUCLEOTIDE SEQUENCE [LARGE SCALE GENOMIC DNA]</scope>
    <source>
        <strain evidence="2 3">Costa Rica</strain>
    </source>
</reference>